<dbReference type="InterPro" id="IPR011598">
    <property type="entry name" value="bHLH_dom"/>
</dbReference>
<feature type="region of interest" description="Disordered" evidence="6">
    <location>
        <begin position="439"/>
        <end position="477"/>
    </location>
</feature>
<dbReference type="GO" id="GO:0003700">
    <property type="term" value="F:DNA-binding transcription factor activity"/>
    <property type="evidence" value="ECO:0007669"/>
    <property type="project" value="TreeGrafter"/>
</dbReference>
<keyword evidence="3" id="KW-0010">Activator</keyword>
<evidence type="ECO:0000256" key="1">
    <source>
        <dbReference type="ARBA" id="ARBA00023015"/>
    </source>
</evidence>
<feature type="region of interest" description="Disordered" evidence="6">
    <location>
        <begin position="1"/>
        <end position="311"/>
    </location>
</feature>
<feature type="region of interest" description="Disordered" evidence="6">
    <location>
        <begin position="328"/>
        <end position="381"/>
    </location>
</feature>
<evidence type="ECO:0000256" key="6">
    <source>
        <dbReference type="SAM" id="MobiDB-lite"/>
    </source>
</evidence>
<proteinExistence type="predicted"/>
<dbReference type="GO" id="GO:0046983">
    <property type="term" value="F:protein dimerization activity"/>
    <property type="evidence" value="ECO:0007669"/>
    <property type="project" value="InterPro"/>
</dbReference>
<feature type="compositionally biased region" description="Basic residues" evidence="6">
    <location>
        <begin position="15"/>
        <end position="24"/>
    </location>
</feature>
<feature type="compositionally biased region" description="Low complexity" evidence="6">
    <location>
        <begin position="240"/>
        <end position="253"/>
    </location>
</feature>
<feature type="compositionally biased region" description="Basic and acidic residues" evidence="6">
    <location>
        <begin position="255"/>
        <end position="270"/>
    </location>
</feature>
<reference evidence="8 9" key="1">
    <citation type="journal article" date="2024" name="bioRxiv">
        <title>Comparative genomics of Cryptococcus and Kwoniella reveals pathogenesis evolution and contrasting karyotype dynamics via intercentromeric recombination or chromosome fusion.</title>
        <authorList>
            <person name="Coelho M.A."/>
            <person name="David-Palma M."/>
            <person name="Shea T."/>
            <person name="Bowers K."/>
            <person name="McGinley-Smith S."/>
            <person name="Mohammad A.W."/>
            <person name="Gnirke A."/>
            <person name="Yurkov A.M."/>
            <person name="Nowrousian M."/>
            <person name="Sun S."/>
            <person name="Cuomo C.A."/>
            <person name="Heitman J."/>
        </authorList>
    </citation>
    <scope>NUCLEOTIDE SEQUENCE [LARGE SCALE GENOMIC DNA]</scope>
    <source>
        <strain evidence="8 9">CBS 13917</strain>
    </source>
</reference>
<dbReference type="GO" id="GO:0003677">
    <property type="term" value="F:DNA binding"/>
    <property type="evidence" value="ECO:0007669"/>
    <property type="project" value="UniProtKB-KW"/>
</dbReference>
<evidence type="ECO:0000256" key="3">
    <source>
        <dbReference type="ARBA" id="ARBA00023159"/>
    </source>
</evidence>
<dbReference type="InterPro" id="IPR036638">
    <property type="entry name" value="HLH_DNA-bd_sf"/>
</dbReference>
<dbReference type="PROSITE" id="PS50888">
    <property type="entry name" value="BHLH"/>
    <property type="match status" value="1"/>
</dbReference>
<organism evidence="8 9">
    <name type="scientific">Kwoniella newhampshirensis</name>
    <dbReference type="NCBI Taxonomy" id="1651941"/>
    <lineage>
        <taxon>Eukaryota</taxon>
        <taxon>Fungi</taxon>
        <taxon>Dikarya</taxon>
        <taxon>Basidiomycota</taxon>
        <taxon>Agaricomycotina</taxon>
        <taxon>Tremellomycetes</taxon>
        <taxon>Tremellales</taxon>
        <taxon>Cryptococcaceae</taxon>
        <taxon>Kwoniella</taxon>
    </lineage>
</organism>
<dbReference type="GO" id="GO:0045944">
    <property type="term" value="P:positive regulation of transcription by RNA polymerase II"/>
    <property type="evidence" value="ECO:0007669"/>
    <property type="project" value="TreeGrafter"/>
</dbReference>
<evidence type="ECO:0000256" key="5">
    <source>
        <dbReference type="ARBA" id="ARBA00023242"/>
    </source>
</evidence>
<dbReference type="AlphaFoldDB" id="A0AAW0YKN5"/>
<sequence>MAASIPIPRMPPSHSPHRPHHHNSYHAMQRERERERERETDRERDRQREQQIQPRRSNSPASVGRSPPSLSSSSYRTHPYSRQMAQPASKASKPETLPRIHLPPPNIGGSMKYSPSSDSHSPRDREFPSLTSLETWRSRVGERRPSISRLPSGGKIGSGISLPPLHSMTGGSAISPNLPPAIPSSNMPPPSLESSAGSSSRASPRFGPPTVISSNSAHSGTAVAPNLRPSYGFEHRPSRRSPSAGAGSRYPEYSESERRREFERERERGQAYEAVQHSRGHTYAHHAHSHSHSHSQGPYDMPSPPLRALPPSSLPLVLGSYMAGGYRGPGGHSVPNLTRPRSQSSTSGLSRPGAGTSASEEGPEGMVGREMPPTPGQSRRLAHLMSEQKRRESINTGFQALRTTLPSALPTDSKAIILRKAVAHITHLEMILRRSGVSYSNSPPGGMTGGEMWGEADRDPEEETAGAGAGGKWDEDR</sequence>
<dbReference type="RefSeq" id="XP_066801864.1">
    <property type="nucleotide sequence ID" value="XM_066947450.1"/>
</dbReference>
<keyword evidence="1" id="KW-0805">Transcription regulation</keyword>
<evidence type="ECO:0000313" key="8">
    <source>
        <dbReference type="EMBL" id="KAK8850433.1"/>
    </source>
</evidence>
<feature type="compositionally biased region" description="Polar residues" evidence="6">
    <location>
        <begin position="335"/>
        <end position="349"/>
    </location>
</feature>
<evidence type="ECO:0000256" key="2">
    <source>
        <dbReference type="ARBA" id="ARBA00023125"/>
    </source>
</evidence>
<dbReference type="SUPFAM" id="SSF47459">
    <property type="entry name" value="HLH, helix-loop-helix DNA-binding domain"/>
    <property type="match status" value="1"/>
</dbReference>
<dbReference type="PANTHER" id="PTHR10328:SF3">
    <property type="entry name" value="PROTEIN MAX"/>
    <property type="match status" value="1"/>
</dbReference>
<protein>
    <recommendedName>
        <fullName evidence="7">BHLH domain-containing protein</fullName>
    </recommendedName>
</protein>
<evidence type="ECO:0000256" key="4">
    <source>
        <dbReference type="ARBA" id="ARBA00023163"/>
    </source>
</evidence>
<evidence type="ECO:0000259" key="7">
    <source>
        <dbReference type="PROSITE" id="PS50888"/>
    </source>
</evidence>
<comment type="caution">
    <text evidence="8">The sequence shown here is derived from an EMBL/GenBank/DDBJ whole genome shotgun (WGS) entry which is preliminary data.</text>
</comment>
<dbReference type="PANTHER" id="PTHR10328">
    <property type="entry name" value="PROTEIN MAX MYC-ASSOCIATED FACTOR X"/>
    <property type="match status" value="1"/>
</dbReference>
<dbReference type="GeneID" id="92181609"/>
<evidence type="ECO:0000313" key="9">
    <source>
        <dbReference type="Proteomes" id="UP001388673"/>
    </source>
</evidence>
<dbReference type="SMART" id="SM00353">
    <property type="entry name" value="HLH"/>
    <property type="match status" value="1"/>
</dbReference>
<feature type="domain" description="BHLH" evidence="7">
    <location>
        <begin position="378"/>
        <end position="428"/>
    </location>
</feature>
<feature type="compositionally biased region" description="Pro residues" evidence="6">
    <location>
        <begin position="177"/>
        <end position="191"/>
    </location>
</feature>
<dbReference type="EMBL" id="JBCAWK010000008">
    <property type="protein sequence ID" value="KAK8850433.1"/>
    <property type="molecule type" value="Genomic_DNA"/>
</dbReference>
<feature type="compositionally biased region" description="Low complexity" evidence="6">
    <location>
        <begin position="192"/>
        <end position="209"/>
    </location>
</feature>
<name>A0AAW0YKN5_9TREE</name>
<keyword evidence="4" id="KW-0804">Transcription</keyword>
<dbReference type="Pfam" id="PF00010">
    <property type="entry name" value="HLH"/>
    <property type="match status" value="1"/>
</dbReference>
<feature type="compositionally biased region" description="Basic and acidic residues" evidence="6">
    <location>
        <begin position="136"/>
        <end position="145"/>
    </location>
</feature>
<gene>
    <name evidence="8" type="ORF">IAR55_004351</name>
</gene>
<dbReference type="Proteomes" id="UP001388673">
    <property type="component" value="Unassembled WGS sequence"/>
</dbReference>
<feature type="compositionally biased region" description="Basic residues" evidence="6">
    <location>
        <begin position="278"/>
        <end position="293"/>
    </location>
</feature>
<accession>A0AAW0YKN5</accession>
<feature type="compositionally biased region" description="Low complexity" evidence="6">
    <location>
        <begin position="50"/>
        <end position="82"/>
    </location>
</feature>
<dbReference type="GO" id="GO:0090575">
    <property type="term" value="C:RNA polymerase II transcription regulator complex"/>
    <property type="evidence" value="ECO:0007669"/>
    <property type="project" value="TreeGrafter"/>
</dbReference>
<keyword evidence="9" id="KW-1185">Reference proteome</keyword>
<dbReference type="KEGG" id="kne:92181609"/>
<dbReference type="Gene3D" id="4.10.280.10">
    <property type="entry name" value="Helix-loop-helix DNA-binding domain"/>
    <property type="match status" value="1"/>
</dbReference>
<keyword evidence="2" id="KW-0238">DNA-binding</keyword>
<feature type="compositionally biased region" description="Basic and acidic residues" evidence="6">
    <location>
        <begin position="28"/>
        <end position="49"/>
    </location>
</feature>
<keyword evidence="5" id="KW-0539">Nucleus</keyword>